<evidence type="ECO:0000256" key="4">
    <source>
        <dbReference type="ARBA" id="ARBA00016084"/>
    </source>
</evidence>
<feature type="transmembrane region" description="Helical" evidence="14">
    <location>
        <begin position="315"/>
        <end position="338"/>
    </location>
</feature>
<evidence type="ECO:0000313" key="16">
    <source>
        <dbReference type="Proteomes" id="UP001203512"/>
    </source>
</evidence>
<protein>
    <recommendedName>
        <fullName evidence="4">Probable alginate O-acetylase AlgI</fullName>
    </recommendedName>
    <alternativeName>
        <fullName evidence="12">Alginate biosynthesis protein AlgI</fullName>
    </alternativeName>
</protein>
<feature type="transmembrane region" description="Helical" evidence="14">
    <location>
        <begin position="148"/>
        <end position="168"/>
    </location>
</feature>
<keyword evidence="9 14" id="KW-1133">Transmembrane helix</keyword>
<comment type="caution">
    <text evidence="15">The sequence shown here is derived from an EMBL/GenBank/DDBJ whole genome shotgun (WGS) entry which is preliminary data.</text>
</comment>
<evidence type="ECO:0000256" key="3">
    <source>
        <dbReference type="ARBA" id="ARBA00010323"/>
    </source>
</evidence>
<dbReference type="RefSeq" id="WP_247234256.1">
    <property type="nucleotide sequence ID" value="NZ_JALKHS010000018.1"/>
</dbReference>
<feature type="transmembrane region" description="Helical" evidence="14">
    <location>
        <begin position="358"/>
        <end position="384"/>
    </location>
</feature>
<reference evidence="15 16" key="1">
    <citation type="submission" date="2022-04" db="EMBL/GenBank/DDBJ databases">
        <authorList>
            <person name="Huq M.A."/>
        </authorList>
    </citation>
    <scope>NUCLEOTIDE SEQUENCE [LARGE SCALE GENOMIC DNA]</scope>
    <source>
        <strain evidence="15 16">MAH-33</strain>
    </source>
</reference>
<feature type="transmembrane region" description="Helical" evidence="14">
    <location>
        <begin position="6"/>
        <end position="23"/>
    </location>
</feature>
<keyword evidence="10 13" id="KW-0472">Membrane</keyword>
<evidence type="ECO:0000256" key="12">
    <source>
        <dbReference type="ARBA" id="ARBA00031030"/>
    </source>
</evidence>
<keyword evidence="16" id="KW-1185">Reference proteome</keyword>
<evidence type="ECO:0000256" key="13">
    <source>
        <dbReference type="PIRNR" id="PIRNR016636"/>
    </source>
</evidence>
<dbReference type="InterPro" id="IPR024194">
    <property type="entry name" value="Ac/AlaTfrase_AlgI/DltB"/>
</dbReference>
<comment type="pathway">
    <text evidence="2">Glycan biosynthesis; alginate biosynthesis.</text>
</comment>
<evidence type="ECO:0000256" key="6">
    <source>
        <dbReference type="ARBA" id="ARBA00022679"/>
    </source>
</evidence>
<evidence type="ECO:0000313" key="15">
    <source>
        <dbReference type="EMBL" id="MCK0533180.1"/>
    </source>
</evidence>
<feature type="transmembrane region" description="Helical" evidence="14">
    <location>
        <begin position="188"/>
        <end position="213"/>
    </location>
</feature>
<comment type="subcellular location">
    <subcellularLocation>
        <location evidence="1">Cell membrane</location>
        <topology evidence="1">Multi-pass membrane protein</topology>
    </subcellularLocation>
</comment>
<dbReference type="PIRSF" id="PIRSF016636">
    <property type="entry name" value="AlgI_DltB"/>
    <property type="match status" value="1"/>
</dbReference>
<dbReference type="PANTHER" id="PTHR13285">
    <property type="entry name" value="ACYLTRANSFERASE"/>
    <property type="match status" value="1"/>
</dbReference>
<feature type="transmembrane region" description="Helical" evidence="14">
    <location>
        <begin position="463"/>
        <end position="488"/>
    </location>
</feature>
<feature type="transmembrane region" description="Helical" evidence="14">
    <location>
        <begin position="76"/>
        <end position="95"/>
    </location>
</feature>
<evidence type="ECO:0000256" key="14">
    <source>
        <dbReference type="SAM" id="Phobius"/>
    </source>
</evidence>
<dbReference type="InterPro" id="IPR004299">
    <property type="entry name" value="MBOAT_fam"/>
</dbReference>
<evidence type="ECO:0000256" key="9">
    <source>
        <dbReference type="ARBA" id="ARBA00022989"/>
    </source>
</evidence>
<feature type="transmembrane region" description="Helical" evidence="14">
    <location>
        <begin position="52"/>
        <end position="69"/>
    </location>
</feature>
<accession>A0ABT0E1F1</accession>
<dbReference type="InterPro" id="IPR028362">
    <property type="entry name" value="AlgI"/>
</dbReference>
<comment type="similarity">
    <text evidence="3 13">Belongs to the membrane-bound acyltransferase family.</text>
</comment>
<keyword evidence="8" id="KW-0016">Alginate biosynthesis</keyword>
<sequence>MLFNSYAFLFGFFPLTMCGFLLLWRFKPEWRGAFLALASVLFYIWWDAHFLWLLAGSIVFNYLCGRAIVKARTRKSALRIMQAGIAIDLCALGYFKYATFIANNIDALTGLDFAVGYIVLPIGISFYTFTQIAFLVDAYRGEANEYNFTNYVLFVSYFPHLIAGPIIHHKSMMPQFESKSIFRPTARGAALGTVFFLIGLIKKVVLADGFALYSDAIFNASLKGFAPDFAVSWIGALCYTFQIYFDFSGYCDMAIGLSLFFGVQLPFNFNSPYKARSIVDFWRRWHMTLSAFLREYLYIALGGNRKGPGRRYVNLLLTMLLGGLWHGANWTFVFWGALHGSYLIINHAWRSLAARLSLPSWGAAGVIASTALTFFSVIIAWVFFRAESFASGTTMLGGMFGLNGFAGWQPATAELSRLLGYDEMLLAPVSLICLGGLIVWAMPNSQQLVAKAEELISSRRWSLMGASAVLTCFIMAIHSSQGVSPFIYFNF</sequence>
<keyword evidence="5 13" id="KW-1003">Cell membrane</keyword>
<feature type="transmembrane region" description="Helical" evidence="14">
    <location>
        <begin position="115"/>
        <end position="136"/>
    </location>
</feature>
<feature type="transmembrane region" description="Helical" evidence="14">
    <location>
        <begin position="425"/>
        <end position="442"/>
    </location>
</feature>
<dbReference type="InterPro" id="IPR051085">
    <property type="entry name" value="MB_O-acyltransferase"/>
</dbReference>
<evidence type="ECO:0000256" key="7">
    <source>
        <dbReference type="ARBA" id="ARBA00022692"/>
    </source>
</evidence>
<keyword evidence="7 14" id="KW-0812">Transmembrane</keyword>
<proteinExistence type="inferred from homology"/>
<dbReference type="EMBL" id="JALKHS010000018">
    <property type="protein sequence ID" value="MCK0533180.1"/>
    <property type="molecule type" value="Genomic_DNA"/>
</dbReference>
<evidence type="ECO:0000256" key="8">
    <source>
        <dbReference type="ARBA" id="ARBA00022841"/>
    </source>
</evidence>
<feature type="transmembrane region" description="Helical" evidence="14">
    <location>
        <begin position="396"/>
        <end position="413"/>
    </location>
</feature>
<evidence type="ECO:0000256" key="5">
    <source>
        <dbReference type="ARBA" id="ARBA00022475"/>
    </source>
</evidence>
<keyword evidence="6 13" id="KW-0808">Transferase</keyword>
<evidence type="ECO:0000256" key="1">
    <source>
        <dbReference type="ARBA" id="ARBA00004651"/>
    </source>
</evidence>
<dbReference type="PANTHER" id="PTHR13285:SF23">
    <property type="entry name" value="TEICHOIC ACID D-ALANYLTRANSFERASE"/>
    <property type="match status" value="1"/>
</dbReference>
<gene>
    <name evidence="15" type="ORF">MU848_16440</name>
</gene>
<evidence type="ECO:0000256" key="11">
    <source>
        <dbReference type="ARBA" id="ARBA00023315"/>
    </source>
</evidence>
<dbReference type="PIRSF" id="PIRSF500217">
    <property type="entry name" value="AlgI"/>
    <property type="match status" value="1"/>
</dbReference>
<evidence type="ECO:0000256" key="2">
    <source>
        <dbReference type="ARBA" id="ARBA00005182"/>
    </source>
</evidence>
<name>A0ABT0E1F1_9SPHN</name>
<organism evidence="15 16">
    <name type="scientific">Sphingobium agri</name>
    <dbReference type="NCBI Taxonomy" id="2933566"/>
    <lineage>
        <taxon>Bacteria</taxon>
        <taxon>Pseudomonadati</taxon>
        <taxon>Pseudomonadota</taxon>
        <taxon>Alphaproteobacteria</taxon>
        <taxon>Sphingomonadales</taxon>
        <taxon>Sphingomonadaceae</taxon>
        <taxon>Sphingobium</taxon>
    </lineage>
</organism>
<dbReference type="Proteomes" id="UP001203512">
    <property type="component" value="Unassembled WGS sequence"/>
</dbReference>
<evidence type="ECO:0000256" key="10">
    <source>
        <dbReference type="ARBA" id="ARBA00023136"/>
    </source>
</evidence>
<keyword evidence="11 13" id="KW-0012">Acyltransferase</keyword>
<dbReference type="Pfam" id="PF03062">
    <property type="entry name" value="MBOAT"/>
    <property type="match status" value="1"/>
</dbReference>